<keyword evidence="3" id="KW-0472">Membrane</keyword>
<dbReference type="Proteomes" id="UP000269226">
    <property type="component" value="Chromosome"/>
</dbReference>
<protein>
    <submittedName>
        <fullName evidence="4">Predicted membrane protein</fullName>
    </submittedName>
</protein>
<dbReference type="GeneID" id="57043268"/>
<dbReference type="EMBL" id="AP018492">
    <property type="protein sequence ID" value="BBC60832.1"/>
    <property type="molecule type" value="Genomic_DNA"/>
</dbReference>
<name>A0A2Z5Y1S8_9ENTE</name>
<dbReference type="GO" id="GO:0016020">
    <property type="term" value="C:membrane"/>
    <property type="evidence" value="ECO:0007669"/>
    <property type="project" value="InterPro"/>
</dbReference>
<sequence>MMKKTSSIHSIALIAVFIALTFLGTMIKIPLPTGEFVHLGNIVVLLAILFIGYLKGALAGGIGFALFDLFNGYAATAPYFIVESFVVGGAASLVVLLFNNNLNHLWKVTLVACSAGIAKIMMTQIKNTIVLLLSGANLKSAFVGAAIMLPATIINAVITVIVVSIIYFPLKKAIHASTK</sequence>
<feature type="transmembrane region" description="Helical" evidence="3">
    <location>
        <begin position="12"/>
        <end position="31"/>
    </location>
</feature>
<evidence type="ECO:0000313" key="5">
    <source>
        <dbReference type="Proteomes" id="UP000269226"/>
    </source>
</evidence>
<evidence type="ECO:0000256" key="1">
    <source>
        <dbReference type="ARBA" id="ARBA00022692"/>
    </source>
</evidence>
<dbReference type="PANTHER" id="PTHR37815:SF3">
    <property type="entry name" value="UPF0397 PROTEIN SPR0429"/>
    <property type="match status" value="1"/>
</dbReference>
<feature type="transmembrane region" description="Helical" evidence="3">
    <location>
        <begin position="43"/>
        <end position="67"/>
    </location>
</feature>
<gene>
    <name evidence="4" type="ORF">DAT561_0713</name>
</gene>
<organism evidence="4 5">
    <name type="scientific">Melissococcus plutonius</name>
    <dbReference type="NCBI Taxonomy" id="33970"/>
    <lineage>
        <taxon>Bacteria</taxon>
        <taxon>Bacillati</taxon>
        <taxon>Bacillota</taxon>
        <taxon>Bacilli</taxon>
        <taxon>Lactobacillales</taxon>
        <taxon>Enterococcaceae</taxon>
        <taxon>Melissococcus</taxon>
    </lineage>
</organism>
<dbReference type="InterPro" id="IPR009825">
    <property type="entry name" value="ECF_substrate-spec-like"/>
</dbReference>
<reference evidence="4 5" key="1">
    <citation type="submission" date="2018-01" db="EMBL/GenBank/DDBJ databases">
        <title>Whole genome sequence of Melissococcus plutonius DAT561.</title>
        <authorList>
            <person name="Okumura K."/>
            <person name="Takamatsu D."/>
            <person name="Okura M."/>
        </authorList>
    </citation>
    <scope>NUCLEOTIDE SEQUENCE [LARGE SCALE GENOMIC DNA]</scope>
    <source>
        <strain evidence="4 5">DAT561</strain>
    </source>
</reference>
<dbReference type="OMA" id="MHYQDSK"/>
<feature type="transmembrane region" description="Helical" evidence="3">
    <location>
        <begin position="153"/>
        <end position="170"/>
    </location>
</feature>
<evidence type="ECO:0000313" key="4">
    <source>
        <dbReference type="EMBL" id="BBC60832.1"/>
    </source>
</evidence>
<feature type="transmembrane region" description="Helical" evidence="3">
    <location>
        <begin position="79"/>
        <end position="98"/>
    </location>
</feature>
<dbReference type="AlphaFoldDB" id="A0A2Z5Y1S8"/>
<dbReference type="RefSeq" id="WP_013774130.1">
    <property type="nucleotide sequence ID" value="NZ_AP018492.1"/>
</dbReference>
<dbReference type="PANTHER" id="PTHR37815">
    <property type="entry name" value="UPF0397 PROTEIN BC_2624-RELATED"/>
    <property type="match status" value="1"/>
</dbReference>
<dbReference type="Gene3D" id="1.10.1760.20">
    <property type="match status" value="1"/>
</dbReference>
<evidence type="ECO:0000256" key="3">
    <source>
        <dbReference type="SAM" id="Phobius"/>
    </source>
</evidence>
<dbReference type="Pfam" id="PF07155">
    <property type="entry name" value="ECF-ribofla_trS"/>
    <property type="match status" value="1"/>
</dbReference>
<evidence type="ECO:0000256" key="2">
    <source>
        <dbReference type="ARBA" id="ARBA00022989"/>
    </source>
</evidence>
<accession>A0A2Z5Y1S8</accession>
<keyword evidence="1 3" id="KW-0812">Transmembrane</keyword>
<proteinExistence type="predicted"/>
<keyword evidence="2 3" id="KW-1133">Transmembrane helix</keyword>